<feature type="domain" description="Transglutaminase-like" evidence="1">
    <location>
        <begin position="114"/>
        <end position="180"/>
    </location>
</feature>
<dbReference type="EMBL" id="JAKQYM010000010">
    <property type="protein sequence ID" value="MCI2230111.1"/>
    <property type="molecule type" value="Genomic_DNA"/>
</dbReference>
<reference evidence="2" key="1">
    <citation type="submission" date="2022-02" db="EMBL/GenBank/DDBJ databases">
        <title>Polaribacter sp. MSW13, isolated from seawater.</title>
        <authorList>
            <person name="Kristyanto S."/>
            <person name="Jung J."/>
            <person name="Jeon C.O."/>
        </authorList>
    </citation>
    <scope>NUCLEOTIDE SEQUENCE</scope>
    <source>
        <strain evidence="2">MSW13</strain>
    </source>
</reference>
<evidence type="ECO:0000259" key="1">
    <source>
        <dbReference type="SMART" id="SM00460"/>
    </source>
</evidence>
<evidence type="ECO:0000313" key="3">
    <source>
        <dbReference type="Proteomes" id="UP001139369"/>
    </source>
</evidence>
<dbReference type="InterPro" id="IPR038765">
    <property type="entry name" value="Papain-like_cys_pep_sf"/>
</dbReference>
<proteinExistence type="predicted"/>
<dbReference type="SMART" id="SM00460">
    <property type="entry name" value="TGc"/>
    <property type="match status" value="1"/>
</dbReference>
<name>A0A9X2AK35_9FLAO</name>
<accession>A0A9X2AK35</accession>
<organism evidence="2 3">
    <name type="scientific">Polaribacter marinus</name>
    <dbReference type="NCBI Taxonomy" id="2916838"/>
    <lineage>
        <taxon>Bacteria</taxon>
        <taxon>Pseudomonadati</taxon>
        <taxon>Bacteroidota</taxon>
        <taxon>Flavobacteriia</taxon>
        <taxon>Flavobacteriales</taxon>
        <taxon>Flavobacteriaceae</taxon>
    </lineage>
</organism>
<dbReference type="Gene3D" id="3.10.620.30">
    <property type="match status" value="1"/>
</dbReference>
<protein>
    <recommendedName>
        <fullName evidence="1">Transglutaminase-like domain-containing protein</fullName>
    </recommendedName>
</protein>
<dbReference type="InterPro" id="IPR002931">
    <property type="entry name" value="Transglutaminase-like"/>
</dbReference>
<dbReference type="Pfam" id="PF01841">
    <property type="entry name" value="Transglut_core"/>
    <property type="match status" value="1"/>
</dbReference>
<dbReference type="InterPro" id="IPR052557">
    <property type="entry name" value="CAP/Cytokinesis_protein"/>
</dbReference>
<dbReference type="RefSeq" id="WP_242179219.1">
    <property type="nucleotide sequence ID" value="NZ_JAKQYM010000010.1"/>
</dbReference>
<dbReference type="Proteomes" id="UP001139369">
    <property type="component" value="Unassembled WGS sequence"/>
</dbReference>
<gene>
    <name evidence="2" type="ORF">MC378_13110</name>
</gene>
<comment type="caution">
    <text evidence="2">The sequence shown here is derived from an EMBL/GenBank/DDBJ whole genome shotgun (WGS) entry which is preliminary data.</text>
</comment>
<keyword evidence="3" id="KW-1185">Reference proteome</keyword>
<dbReference type="SUPFAM" id="SSF54001">
    <property type="entry name" value="Cysteine proteinases"/>
    <property type="match status" value="1"/>
</dbReference>
<dbReference type="PANTHER" id="PTHR46333">
    <property type="entry name" value="CYTOKINESIS PROTEIN 3"/>
    <property type="match status" value="1"/>
</dbReference>
<dbReference type="AlphaFoldDB" id="A0A9X2AK35"/>
<sequence length="335" mass="39197">MKSFTLLFIFVISINANSQISDFKNISLVKADNIATLNEGENLYNLPLLTHKLTIKLMTDVEKFRAIYTWICNNIKGDFTMHTKVRKQRKKLKKDSTTYLKWNKNYNKKMFKSLLKHQKTMCTGYAYLVKEMAKIANIECEIIDGYGKNISSNVDTLEMANHSWNAVRLNNKWYLCDATWSSGYIDEKGKFINDYNDGYFLTDPILFSKKHFPLKKKWLLTEKITSKNFTSAPLLYGEAYKYKIIPKNPTTMDFIATQNEEINFSFKTLKDIKSSKVALIFFNGNEEKNYKIYDLKKDKSNISFTNKFNKKGFYNVHLKLNNEIVITYNVKVIKP</sequence>
<dbReference type="GO" id="GO:0005737">
    <property type="term" value="C:cytoplasm"/>
    <property type="evidence" value="ECO:0007669"/>
    <property type="project" value="TreeGrafter"/>
</dbReference>
<evidence type="ECO:0000313" key="2">
    <source>
        <dbReference type="EMBL" id="MCI2230111.1"/>
    </source>
</evidence>
<dbReference type="PANTHER" id="PTHR46333:SF2">
    <property type="entry name" value="CYTOKINESIS PROTEIN 3"/>
    <property type="match status" value="1"/>
</dbReference>